<dbReference type="InterPro" id="IPR039418">
    <property type="entry name" value="LexA-like"/>
</dbReference>
<dbReference type="Pfam" id="PF00717">
    <property type="entry name" value="Peptidase_S24"/>
    <property type="match status" value="1"/>
</dbReference>
<reference evidence="2 3" key="1">
    <citation type="submission" date="2018-10" db="EMBL/GenBank/DDBJ databases">
        <authorList>
            <person name="Zhang X."/>
        </authorList>
    </citation>
    <scope>NUCLEOTIDE SEQUENCE [LARGE SCALE GENOMIC DNA]</scope>
    <source>
        <strain evidence="2 3">SK-G1</strain>
    </source>
</reference>
<dbReference type="RefSeq" id="WP_122014453.1">
    <property type="nucleotide sequence ID" value="NZ_CP033169.1"/>
</dbReference>
<dbReference type="Gene3D" id="1.10.260.40">
    <property type="entry name" value="lambda repressor-like DNA-binding domains"/>
    <property type="match status" value="1"/>
</dbReference>
<dbReference type="Pfam" id="PF01381">
    <property type="entry name" value="HTH_3"/>
    <property type="match status" value="1"/>
</dbReference>
<dbReference type="SMART" id="SM00530">
    <property type="entry name" value="HTH_XRE"/>
    <property type="match status" value="1"/>
</dbReference>
<dbReference type="InterPro" id="IPR010982">
    <property type="entry name" value="Lambda_DNA-bd_dom_sf"/>
</dbReference>
<proteinExistence type="predicted"/>
<sequence length="270" mass="30557">MTIGENIRKIRTEKGIALQDLAAKARIHPGSLTNIEKGYRNPSIETLNKIADALEVSIAALIEDDLNKIIDDNILEEAKKIGLQNIDLNDPELLDKLGQEAQNRISEKLIKHIINTIKHEKPHKHIDQNIDPSSYRPLGQVRYVPKVGKIAAGQPILAEENLEGYMPIDTYFLEQDKQYFLLRVKGDSMNLEFQDGTWVLVEKTNYLESGQIGVVLINGYEATVKKVVLNHNMITLIPMSTNPIHQPAMYNIEKDDVRIQGRVIMALKTY</sequence>
<dbReference type="PANTHER" id="PTHR33516">
    <property type="entry name" value="LEXA REPRESSOR"/>
    <property type="match status" value="1"/>
</dbReference>
<dbReference type="AlphaFoldDB" id="A0A3G2R518"/>
<dbReference type="GO" id="GO:0003677">
    <property type="term" value="F:DNA binding"/>
    <property type="evidence" value="ECO:0007669"/>
    <property type="project" value="InterPro"/>
</dbReference>
<dbReference type="EMBL" id="CP033169">
    <property type="protein sequence ID" value="AYO30218.1"/>
    <property type="molecule type" value="Genomic_DNA"/>
</dbReference>
<dbReference type="InterPro" id="IPR001387">
    <property type="entry name" value="Cro/C1-type_HTH"/>
</dbReference>
<dbReference type="PANTHER" id="PTHR33516:SF2">
    <property type="entry name" value="LEXA REPRESSOR-RELATED"/>
    <property type="match status" value="1"/>
</dbReference>
<evidence type="ECO:0000313" key="2">
    <source>
        <dbReference type="EMBL" id="AYO30218.1"/>
    </source>
</evidence>
<dbReference type="Gene3D" id="2.10.109.10">
    <property type="entry name" value="Umud Fragment, subunit A"/>
    <property type="match status" value="1"/>
</dbReference>
<dbReference type="KEGG" id="bacg:D2962_05940"/>
<dbReference type="CDD" id="cd00093">
    <property type="entry name" value="HTH_XRE"/>
    <property type="match status" value="1"/>
</dbReference>
<keyword evidence="3" id="KW-1185">Reference proteome</keyword>
<dbReference type="InterPro" id="IPR050077">
    <property type="entry name" value="LexA_repressor"/>
</dbReference>
<dbReference type="CDD" id="cd06529">
    <property type="entry name" value="S24_LexA-like"/>
    <property type="match status" value="1"/>
</dbReference>
<dbReference type="InterPro" id="IPR036286">
    <property type="entry name" value="LexA/Signal_pep-like_sf"/>
</dbReference>
<gene>
    <name evidence="2" type="ORF">D2962_05940</name>
</gene>
<dbReference type="SUPFAM" id="SSF51306">
    <property type="entry name" value="LexA/Signal peptidase"/>
    <property type="match status" value="1"/>
</dbReference>
<protein>
    <submittedName>
        <fullName evidence="2">XRE family transcriptional regulator</fullName>
    </submittedName>
</protein>
<evidence type="ECO:0000259" key="1">
    <source>
        <dbReference type="PROSITE" id="PS50943"/>
    </source>
</evidence>
<dbReference type="PROSITE" id="PS50943">
    <property type="entry name" value="HTH_CROC1"/>
    <property type="match status" value="1"/>
</dbReference>
<accession>A0A3G2R518</accession>
<name>A0A3G2R518_9FIRM</name>
<evidence type="ECO:0000313" key="3">
    <source>
        <dbReference type="Proteomes" id="UP000280960"/>
    </source>
</evidence>
<dbReference type="Proteomes" id="UP000280960">
    <property type="component" value="Chromosome"/>
</dbReference>
<feature type="domain" description="HTH cro/C1-type" evidence="1">
    <location>
        <begin position="7"/>
        <end position="61"/>
    </location>
</feature>
<dbReference type="SUPFAM" id="SSF47413">
    <property type="entry name" value="lambda repressor-like DNA-binding domains"/>
    <property type="match status" value="1"/>
</dbReference>
<dbReference type="InterPro" id="IPR015927">
    <property type="entry name" value="Peptidase_S24_S26A/B/C"/>
</dbReference>
<organism evidence="2 3">
    <name type="scientific">Biomaibacter acetigenes</name>
    <dbReference type="NCBI Taxonomy" id="2316383"/>
    <lineage>
        <taxon>Bacteria</taxon>
        <taxon>Bacillati</taxon>
        <taxon>Bacillota</taxon>
        <taxon>Clostridia</taxon>
        <taxon>Thermosediminibacterales</taxon>
        <taxon>Tepidanaerobacteraceae</taxon>
        <taxon>Biomaibacter</taxon>
    </lineage>
</organism>